<comment type="caution">
    <text evidence="1">The sequence shown here is derived from an EMBL/GenBank/DDBJ whole genome shotgun (WGS) entry which is preliminary data.</text>
</comment>
<sequence length="206" mass="22744">MLSSIRLVCRSGGRSSVACSRLIHQQSVVGAGGSGLLGKLFGRGDSKKTEEKIDTGIASGDTIVSEQTKADYERLANDLQRGPVQLKFPKRQYSAARLEYRIKKVLEATNVAVDTADWKLTRLDDKSDKLKVLSSVMKYVKLPVSSRMLNNIRTVGDLVLELDHKPASKDDGHPVAQHFKENAQALPANMKFEPFAKGTRKLHARQ</sequence>
<gene>
    <name evidence="1" type="ORF">IWW38_000230</name>
</gene>
<accession>A0ACC1MBK8</accession>
<protein>
    <submittedName>
        <fullName evidence="1">Uncharacterized protein</fullName>
    </submittedName>
</protein>
<evidence type="ECO:0000313" key="1">
    <source>
        <dbReference type="EMBL" id="KAJ2900855.1"/>
    </source>
</evidence>
<dbReference type="EMBL" id="JANBVB010000002">
    <property type="protein sequence ID" value="KAJ2900855.1"/>
    <property type="molecule type" value="Genomic_DNA"/>
</dbReference>
<proteinExistence type="predicted"/>
<dbReference type="Proteomes" id="UP001139981">
    <property type="component" value="Unassembled WGS sequence"/>
</dbReference>
<name>A0ACC1MBK8_9FUNG</name>
<keyword evidence="2" id="KW-1185">Reference proteome</keyword>
<evidence type="ECO:0000313" key="2">
    <source>
        <dbReference type="Proteomes" id="UP001139981"/>
    </source>
</evidence>
<reference evidence="1" key="1">
    <citation type="submission" date="2022-07" db="EMBL/GenBank/DDBJ databases">
        <title>Phylogenomic reconstructions and comparative analyses of Kickxellomycotina fungi.</title>
        <authorList>
            <person name="Reynolds N.K."/>
            <person name="Stajich J.E."/>
            <person name="Barry K."/>
            <person name="Grigoriev I.V."/>
            <person name="Crous P."/>
            <person name="Smith M.E."/>
        </authorList>
    </citation>
    <scope>NUCLEOTIDE SEQUENCE</scope>
    <source>
        <strain evidence="1">CBS 190363</strain>
    </source>
</reference>
<organism evidence="1 2">
    <name type="scientific">Coemansia aciculifera</name>
    <dbReference type="NCBI Taxonomy" id="417176"/>
    <lineage>
        <taxon>Eukaryota</taxon>
        <taxon>Fungi</taxon>
        <taxon>Fungi incertae sedis</taxon>
        <taxon>Zoopagomycota</taxon>
        <taxon>Kickxellomycotina</taxon>
        <taxon>Kickxellomycetes</taxon>
        <taxon>Kickxellales</taxon>
        <taxon>Kickxellaceae</taxon>
        <taxon>Coemansia</taxon>
    </lineage>
</organism>